<name>A0A1I3DX51_9FLAO</name>
<evidence type="ECO:0000256" key="3">
    <source>
        <dbReference type="ARBA" id="ARBA00022989"/>
    </source>
</evidence>
<accession>A0A1I3DX51</accession>
<feature type="transmembrane region" description="Helical" evidence="5">
    <location>
        <begin position="20"/>
        <end position="42"/>
    </location>
</feature>
<keyword evidence="7" id="KW-1185">Reference proteome</keyword>
<dbReference type="AlphaFoldDB" id="A0A1I3DX51"/>
<feature type="transmembrane region" description="Helical" evidence="5">
    <location>
        <begin position="149"/>
        <end position="172"/>
    </location>
</feature>
<evidence type="ECO:0000256" key="2">
    <source>
        <dbReference type="ARBA" id="ARBA00022692"/>
    </source>
</evidence>
<organism evidence="6 7">
    <name type="scientific">Halpernia frigidisoli</name>
    <dbReference type="NCBI Taxonomy" id="1125876"/>
    <lineage>
        <taxon>Bacteria</taxon>
        <taxon>Pseudomonadati</taxon>
        <taxon>Bacteroidota</taxon>
        <taxon>Flavobacteriia</taxon>
        <taxon>Flavobacteriales</taxon>
        <taxon>Weeksellaceae</taxon>
        <taxon>Chryseobacterium group</taxon>
        <taxon>Halpernia</taxon>
    </lineage>
</organism>
<feature type="transmembrane region" description="Helical" evidence="5">
    <location>
        <begin position="206"/>
        <end position="228"/>
    </location>
</feature>
<dbReference type="Proteomes" id="UP000198931">
    <property type="component" value="Unassembled WGS sequence"/>
</dbReference>
<reference evidence="6 7" key="1">
    <citation type="submission" date="2016-10" db="EMBL/GenBank/DDBJ databases">
        <authorList>
            <person name="de Groot N.N."/>
        </authorList>
    </citation>
    <scope>NUCLEOTIDE SEQUENCE [LARGE SCALE GENOMIC DNA]</scope>
    <source>
        <strain evidence="6 7">DSM 26000</strain>
    </source>
</reference>
<dbReference type="OrthoDB" id="188924at2"/>
<dbReference type="RefSeq" id="WP_090078790.1">
    <property type="nucleotide sequence ID" value="NZ_FOQT01000001.1"/>
</dbReference>
<dbReference type="GO" id="GO:0005384">
    <property type="term" value="F:manganese ion transmembrane transporter activity"/>
    <property type="evidence" value="ECO:0007669"/>
    <property type="project" value="InterPro"/>
</dbReference>
<keyword evidence="3 5" id="KW-1133">Transmembrane helix</keyword>
<dbReference type="Pfam" id="PF01988">
    <property type="entry name" value="VIT1"/>
    <property type="match status" value="1"/>
</dbReference>
<keyword evidence="2 5" id="KW-0812">Transmembrane</keyword>
<sequence length="233" mass="25027">MKEEIQFEDHFINRSNWIRASVLGANDGILSVASMAVGVAAAGSSREVLVLASLAGLVAGIFAMAAGEYVSVSSQGDIEEADLKREAKELEEMPELEMRELAKIYQKRGLTAELSHQVAQQLHDHDALGAHARDELGINEIMKAQPFQAAFASGASFTTGGILPLLVCIFLPLHNMMYYQYVFALIFLSILGYLSARGGGSHILNAIVRIVIWGTLAMIASAVAGYIFGVNVG</sequence>
<protein>
    <submittedName>
        <fullName evidence="6">Predicted Fe2+/Mn2+ transporter, VIT1/CCC1 family</fullName>
    </submittedName>
</protein>
<dbReference type="InterPro" id="IPR008217">
    <property type="entry name" value="Ccc1_fam"/>
</dbReference>
<dbReference type="GO" id="GO:0030026">
    <property type="term" value="P:intracellular manganese ion homeostasis"/>
    <property type="evidence" value="ECO:0007669"/>
    <property type="project" value="InterPro"/>
</dbReference>
<keyword evidence="4 5" id="KW-0472">Membrane</keyword>
<evidence type="ECO:0000256" key="4">
    <source>
        <dbReference type="ARBA" id="ARBA00023136"/>
    </source>
</evidence>
<dbReference type="GO" id="GO:0012505">
    <property type="term" value="C:endomembrane system"/>
    <property type="evidence" value="ECO:0007669"/>
    <property type="project" value="UniProtKB-SubCell"/>
</dbReference>
<dbReference type="STRING" id="1125876.SAMN05443292_0747"/>
<evidence type="ECO:0000313" key="6">
    <source>
        <dbReference type="EMBL" id="SFH91169.1"/>
    </source>
</evidence>
<comment type="subcellular location">
    <subcellularLocation>
        <location evidence="1">Endomembrane system</location>
        <topology evidence="1">Multi-pass membrane protein</topology>
    </subcellularLocation>
</comment>
<dbReference type="PANTHER" id="PTHR31851">
    <property type="entry name" value="FE(2+)/MN(2+) TRANSPORTER PCL1"/>
    <property type="match status" value="1"/>
</dbReference>
<evidence type="ECO:0000313" key="7">
    <source>
        <dbReference type="Proteomes" id="UP000198931"/>
    </source>
</evidence>
<dbReference type="CDD" id="cd02432">
    <property type="entry name" value="Nodulin-21_like_1"/>
    <property type="match status" value="1"/>
</dbReference>
<proteinExistence type="predicted"/>
<gene>
    <name evidence="6" type="ORF">SAMN05443292_0747</name>
</gene>
<evidence type="ECO:0000256" key="5">
    <source>
        <dbReference type="SAM" id="Phobius"/>
    </source>
</evidence>
<feature type="transmembrane region" description="Helical" evidence="5">
    <location>
        <begin position="48"/>
        <end position="66"/>
    </location>
</feature>
<evidence type="ECO:0000256" key="1">
    <source>
        <dbReference type="ARBA" id="ARBA00004127"/>
    </source>
</evidence>
<feature type="transmembrane region" description="Helical" evidence="5">
    <location>
        <begin position="178"/>
        <end position="194"/>
    </location>
</feature>
<dbReference type="EMBL" id="FOQT01000001">
    <property type="protein sequence ID" value="SFH91169.1"/>
    <property type="molecule type" value="Genomic_DNA"/>
</dbReference>